<evidence type="ECO:0000256" key="5">
    <source>
        <dbReference type="SAM" id="Phobius"/>
    </source>
</evidence>
<evidence type="ECO:0000256" key="1">
    <source>
        <dbReference type="ARBA" id="ARBA00004141"/>
    </source>
</evidence>
<accession>A0ABM1MTP8</accession>
<evidence type="ECO:0000256" key="3">
    <source>
        <dbReference type="ARBA" id="ARBA00022989"/>
    </source>
</evidence>
<dbReference type="Proteomes" id="UP000695000">
    <property type="component" value="Unplaced"/>
</dbReference>
<name>A0ABM1MTP8_NICVS</name>
<gene>
    <name evidence="7" type="primary">LOC108563706</name>
</gene>
<keyword evidence="3 5" id="KW-1133">Transmembrane helix</keyword>
<dbReference type="RefSeq" id="XP_017777948.1">
    <property type="nucleotide sequence ID" value="XM_017922459.1"/>
</dbReference>
<evidence type="ECO:0000256" key="2">
    <source>
        <dbReference type="ARBA" id="ARBA00022692"/>
    </source>
</evidence>
<comment type="subcellular location">
    <subcellularLocation>
        <location evidence="1">Membrane</location>
        <topology evidence="1">Multi-pass membrane protein</topology>
    </subcellularLocation>
</comment>
<keyword evidence="4 5" id="KW-0472">Membrane</keyword>
<dbReference type="InterPro" id="IPR036259">
    <property type="entry name" value="MFS_trans_sf"/>
</dbReference>
<protein>
    <submittedName>
        <fullName evidence="7">Probable metabolite transport protein YDR387C</fullName>
    </submittedName>
</protein>
<reference evidence="7" key="1">
    <citation type="submission" date="2025-08" db="UniProtKB">
        <authorList>
            <consortium name="RefSeq"/>
        </authorList>
    </citation>
    <scope>IDENTIFICATION</scope>
    <source>
        <tissue evidence="7">Whole Larva</tissue>
    </source>
</reference>
<keyword evidence="6" id="KW-1185">Reference proteome</keyword>
<dbReference type="Gene3D" id="1.20.1250.20">
    <property type="entry name" value="MFS general substrate transporter like domains"/>
    <property type="match status" value="1"/>
</dbReference>
<evidence type="ECO:0000313" key="7">
    <source>
        <dbReference type="RefSeq" id="XP_017777948.1"/>
    </source>
</evidence>
<feature type="transmembrane region" description="Helical" evidence="5">
    <location>
        <begin position="240"/>
        <end position="261"/>
    </location>
</feature>
<keyword evidence="2 5" id="KW-0812">Transmembrane</keyword>
<dbReference type="GeneID" id="108563706"/>
<dbReference type="SUPFAM" id="SSF103473">
    <property type="entry name" value="MFS general substrate transporter"/>
    <property type="match status" value="1"/>
</dbReference>
<feature type="transmembrane region" description="Helical" evidence="5">
    <location>
        <begin position="45"/>
        <end position="64"/>
    </location>
</feature>
<feature type="transmembrane region" description="Helical" evidence="5">
    <location>
        <begin position="100"/>
        <end position="123"/>
    </location>
</feature>
<evidence type="ECO:0000256" key="4">
    <source>
        <dbReference type="ARBA" id="ARBA00023136"/>
    </source>
</evidence>
<dbReference type="Pfam" id="PF00083">
    <property type="entry name" value="Sugar_tr"/>
    <property type="match status" value="1"/>
</dbReference>
<sequence length="270" mass="31101">MSYRDALKMPKTSTQELSCSSLVFNDDTGYTTIYKDFTLFCHKTIKTLIILSNVIGNMLGYIFFVPMADIYSRKAMLSFSLRMSQVAAVGIIFFDNMELFMFVRVLYGIAYAITNVTLHTLALELCSPLLRPCRFFILHALSDGISYVLIPLVASFCVHWRYLLCFYSIGILFLPLVDWFVPASPLWFYTKSRKVAWTLLKSSKTPHVNNEVLSFYQNNKVNLSGELFWLLNDFKRTKQTFLWCYVMLIGISSSICSTNFIGKRIPVSHF</sequence>
<dbReference type="InterPro" id="IPR005828">
    <property type="entry name" value="MFS_sugar_transport-like"/>
</dbReference>
<feature type="transmembrane region" description="Helical" evidence="5">
    <location>
        <begin position="160"/>
        <end position="181"/>
    </location>
</feature>
<feature type="transmembrane region" description="Helical" evidence="5">
    <location>
        <begin position="135"/>
        <end position="154"/>
    </location>
</feature>
<proteinExistence type="predicted"/>
<dbReference type="PANTHER" id="PTHR24064">
    <property type="entry name" value="SOLUTE CARRIER FAMILY 22 MEMBER"/>
    <property type="match status" value="1"/>
</dbReference>
<organism evidence="6 7">
    <name type="scientific">Nicrophorus vespilloides</name>
    <name type="common">Boreal carrion beetle</name>
    <dbReference type="NCBI Taxonomy" id="110193"/>
    <lineage>
        <taxon>Eukaryota</taxon>
        <taxon>Metazoa</taxon>
        <taxon>Ecdysozoa</taxon>
        <taxon>Arthropoda</taxon>
        <taxon>Hexapoda</taxon>
        <taxon>Insecta</taxon>
        <taxon>Pterygota</taxon>
        <taxon>Neoptera</taxon>
        <taxon>Endopterygota</taxon>
        <taxon>Coleoptera</taxon>
        <taxon>Polyphaga</taxon>
        <taxon>Staphyliniformia</taxon>
        <taxon>Silphidae</taxon>
        <taxon>Nicrophorinae</taxon>
        <taxon>Nicrophorus</taxon>
    </lineage>
</organism>
<evidence type="ECO:0000313" key="6">
    <source>
        <dbReference type="Proteomes" id="UP000695000"/>
    </source>
</evidence>